<name>X1KRC4_9ZZZZ</name>
<protein>
    <recommendedName>
        <fullName evidence="1">Diphthamide synthase domain-containing protein</fullName>
    </recommendedName>
</protein>
<comment type="caution">
    <text evidence="2">The sequence shown here is derived from an EMBL/GenBank/DDBJ whole genome shotgun (WGS) entry which is preliminary data.</text>
</comment>
<organism evidence="2">
    <name type="scientific">marine sediment metagenome</name>
    <dbReference type="NCBI Taxonomy" id="412755"/>
    <lineage>
        <taxon>unclassified sequences</taxon>
        <taxon>metagenomes</taxon>
        <taxon>ecological metagenomes</taxon>
    </lineage>
</organism>
<dbReference type="Gene3D" id="3.40.50.620">
    <property type="entry name" value="HUPs"/>
    <property type="match status" value="1"/>
</dbReference>
<dbReference type="InterPro" id="IPR014729">
    <property type="entry name" value="Rossmann-like_a/b/a_fold"/>
</dbReference>
<dbReference type="EMBL" id="BARU01043735">
    <property type="protein sequence ID" value="GAH84538.1"/>
    <property type="molecule type" value="Genomic_DNA"/>
</dbReference>
<sequence>MRGIASWSGGKDSCFACYEAILNGYDISYLVNFISKEYRRVSFHGTEAKLIQLQAEAIGIPLLQKETTWNGYEQEFKGAVKSLIPNGVEGIVFGDIYLQEHKD</sequence>
<gene>
    <name evidence="2" type="ORF">S03H2_66904</name>
</gene>
<reference evidence="2" key="1">
    <citation type="journal article" date="2014" name="Front. Microbiol.">
        <title>High frequency of phylogenetically diverse reductive dehalogenase-homologous genes in deep subseafloor sedimentary metagenomes.</title>
        <authorList>
            <person name="Kawai M."/>
            <person name="Futagami T."/>
            <person name="Toyoda A."/>
            <person name="Takaki Y."/>
            <person name="Nishi S."/>
            <person name="Hori S."/>
            <person name="Arai W."/>
            <person name="Tsubouchi T."/>
            <person name="Morono Y."/>
            <person name="Uchiyama I."/>
            <person name="Ito T."/>
            <person name="Fujiyama A."/>
            <person name="Inagaki F."/>
            <person name="Takami H."/>
        </authorList>
    </citation>
    <scope>NUCLEOTIDE SEQUENCE</scope>
    <source>
        <strain evidence="2">Expedition CK06-06</strain>
    </source>
</reference>
<dbReference type="Pfam" id="PF01902">
    <property type="entry name" value="Diphthami_syn_2"/>
    <property type="match status" value="1"/>
</dbReference>
<feature type="non-terminal residue" evidence="2">
    <location>
        <position position="103"/>
    </location>
</feature>
<evidence type="ECO:0000313" key="2">
    <source>
        <dbReference type="EMBL" id="GAH84538.1"/>
    </source>
</evidence>
<dbReference type="SUPFAM" id="SSF52402">
    <property type="entry name" value="Adenine nucleotide alpha hydrolases-like"/>
    <property type="match status" value="1"/>
</dbReference>
<dbReference type="AlphaFoldDB" id="X1KRC4"/>
<dbReference type="InterPro" id="IPR002761">
    <property type="entry name" value="Diphthami_syn_dom"/>
</dbReference>
<feature type="domain" description="Diphthamide synthase" evidence="1">
    <location>
        <begin position="1"/>
        <end position="102"/>
    </location>
</feature>
<proteinExistence type="predicted"/>
<accession>X1KRC4</accession>
<evidence type="ECO:0000259" key="1">
    <source>
        <dbReference type="Pfam" id="PF01902"/>
    </source>
</evidence>